<dbReference type="SUPFAM" id="SSF52096">
    <property type="entry name" value="ClpP/crotonase"/>
    <property type="match status" value="1"/>
</dbReference>
<evidence type="ECO:0000313" key="1">
    <source>
        <dbReference type="Proteomes" id="UP000095287"/>
    </source>
</evidence>
<dbReference type="InterPro" id="IPR029045">
    <property type="entry name" value="ClpP/crotonase-like_dom_sf"/>
</dbReference>
<proteinExistence type="predicted"/>
<dbReference type="Gene3D" id="3.90.226.10">
    <property type="entry name" value="2-enoyl-CoA Hydratase, Chain A, domain 1"/>
    <property type="match status" value="1"/>
</dbReference>
<evidence type="ECO:0000313" key="2">
    <source>
        <dbReference type="WBParaSite" id="L893_g30507.t1"/>
    </source>
</evidence>
<reference evidence="2" key="1">
    <citation type="submission" date="2016-11" db="UniProtKB">
        <authorList>
            <consortium name="WormBaseParasite"/>
        </authorList>
    </citation>
    <scope>IDENTIFICATION</scope>
</reference>
<dbReference type="WBParaSite" id="L893_g30507.t1">
    <property type="protein sequence ID" value="L893_g30507.t1"/>
    <property type="gene ID" value="L893_g30507"/>
</dbReference>
<protein>
    <submittedName>
        <fullName evidence="2">BLUF domain-containing protein</fullName>
    </submittedName>
</protein>
<sequence>MYITFVVISRPQESHNCVIAQTWREIEELFSYLKFDPDTRSVVLYSTQADFVGSLDGDEISSGIIAPLRNKKLDAGRDERL</sequence>
<accession>A0A1I7ZWK8</accession>
<name>A0A1I7ZWK8_9BILA</name>
<dbReference type="Proteomes" id="UP000095287">
    <property type="component" value="Unplaced"/>
</dbReference>
<keyword evidence="1" id="KW-1185">Reference proteome</keyword>
<dbReference type="AlphaFoldDB" id="A0A1I7ZWK8"/>
<organism evidence="1 2">
    <name type="scientific">Steinernema glaseri</name>
    <dbReference type="NCBI Taxonomy" id="37863"/>
    <lineage>
        <taxon>Eukaryota</taxon>
        <taxon>Metazoa</taxon>
        <taxon>Ecdysozoa</taxon>
        <taxon>Nematoda</taxon>
        <taxon>Chromadorea</taxon>
        <taxon>Rhabditida</taxon>
        <taxon>Tylenchina</taxon>
        <taxon>Panagrolaimomorpha</taxon>
        <taxon>Strongyloidoidea</taxon>
        <taxon>Steinernematidae</taxon>
        <taxon>Steinernema</taxon>
    </lineage>
</organism>